<accession>A0A7J6UZK9</accession>
<sequence>MDRMEELEMGGSCEELVEEILYHIPIKPLIRMKCLAKGWCSFSSCYRLSITRTSPMVCQYRISAIPESQIIIHRARWRNRKQL</sequence>
<evidence type="ECO:0000313" key="2">
    <source>
        <dbReference type="Proteomes" id="UP000554482"/>
    </source>
</evidence>
<dbReference type="AlphaFoldDB" id="A0A7J6UZK9"/>
<organism evidence="1 2">
    <name type="scientific">Thalictrum thalictroides</name>
    <name type="common">Rue-anemone</name>
    <name type="synonym">Anemone thalictroides</name>
    <dbReference type="NCBI Taxonomy" id="46969"/>
    <lineage>
        <taxon>Eukaryota</taxon>
        <taxon>Viridiplantae</taxon>
        <taxon>Streptophyta</taxon>
        <taxon>Embryophyta</taxon>
        <taxon>Tracheophyta</taxon>
        <taxon>Spermatophyta</taxon>
        <taxon>Magnoliopsida</taxon>
        <taxon>Ranunculales</taxon>
        <taxon>Ranunculaceae</taxon>
        <taxon>Thalictroideae</taxon>
        <taxon>Thalictrum</taxon>
    </lineage>
</organism>
<gene>
    <name evidence="1" type="ORF">FRX31_032300</name>
</gene>
<dbReference type="Proteomes" id="UP000554482">
    <property type="component" value="Unassembled WGS sequence"/>
</dbReference>
<comment type="caution">
    <text evidence="1">The sequence shown here is derived from an EMBL/GenBank/DDBJ whole genome shotgun (WGS) entry which is preliminary data.</text>
</comment>
<dbReference type="OrthoDB" id="1751495at2759"/>
<protein>
    <recommendedName>
        <fullName evidence="3">F-box domain-containing protein</fullName>
    </recommendedName>
</protein>
<evidence type="ECO:0008006" key="3">
    <source>
        <dbReference type="Google" id="ProtNLM"/>
    </source>
</evidence>
<keyword evidence="2" id="KW-1185">Reference proteome</keyword>
<evidence type="ECO:0000313" key="1">
    <source>
        <dbReference type="EMBL" id="KAF5178113.1"/>
    </source>
</evidence>
<reference evidence="1 2" key="1">
    <citation type="submission" date="2020-06" db="EMBL/GenBank/DDBJ databases">
        <title>Transcriptomic and genomic resources for Thalictrum thalictroides and T. hernandezii: Facilitating candidate gene discovery in an emerging model plant lineage.</title>
        <authorList>
            <person name="Arias T."/>
            <person name="Riano-Pachon D.M."/>
            <person name="Di Stilio V.S."/>
        </authorList>
    </citation>
    <scope>NUCLEOTIDE SEQUENCE [LARGE SCALE GENOMIC DNA]</scope>
    <source>
        <strain evidence="2">cv. WT478/WT964</strain>
        <tissue evidence="1">Leaves</tissue>
    </source>
</reference>
<name>A0A7J6UZK9_THATH</name>
<dbReference type="EMBL" id="JABWDY010040422">
    <property type="protein sequence ID" value="KAF5178113.1"/>
    <property type="molecule type" value="Genomic_DNA"/>
</dbReference>
<proteinExistence type="predicted"/>